<keyword evidence="2" id="KW-1185">Reference proteome</keyword>
<dbReference type="EMBL" id="JAZAVK010000012">
    <property type="protein sequence ID" value="KAK7431342.1"/>
    <property type="molecule type" value="Genomic_DNA"/>
</dbReference>
<comment type="caution">
    <text evidence="1">The sequence shown here is derived from an EMBL/GenBank/DDBJ whole genome shotgun (WGS) entry which is preliminary data.</text>
</comment>
<gene>
    <name evidence="1" type="ORF">QQZ08_002113</name>
</gene>
<dbReference type="Gene3D" id="1.25.10.50">
    <property type="match status" value="1"/>
</dbReference>
<name>A0ABR1IET4_9HYPO</name>
<accession>A0ABR1IET4</accession>
<evidence type="ECO:0008006" key="3">
    <source>
        <dbReference type="Google" id="ProtNLM"/>
    </source>
</evidence>
<organism evidence="1 2">
    <name type="scientific">Neonectria magnoliae</name>
    <dbReference type="NCBI Taxonomy" id="2732573"/>
    <lineage>
        <taxon>Eukaryota</taxon>
        <taxon>Fungi</taxon>
        <taxon>Dikarya</taxon>
        <taxon>Ascomycota</taxon>
        <taxon>Pezizomycotina</taxon>
        <taxon>Sordariomycetes</taxon>
        <taxon>Hypocreomycetidae</taxon>
        <taxon>Hypocreales</taxon>
        <taxon>Nectriaceae</taxon>
        <taxon>Neonectria</taxon>
    </lineage>
</organism>
<reference evidence="1 2" key="1">
    <citation type="journal article" date="2025" name="Microbiol. Resour. Announc.">
        <title>Draft genome sequences for Neonectria magnoliae and Neonectria punicea, canker pathogens of Liriodendron tulipifera and Acer saccharum in West Virginia.</title>
        <authorList>
            <person name="Petronek H.M."/>
            <person name="Kasson M.T."/>
            <person name="Metheny A.M."/>
            <person name="Stauder C.M."/>
            <person name="Lovett B."/>
            <person name="Lynch S.C."/>
            <person name="Garnas J.R."/>
            <person name="Kasson L.R."/>
            <person name="Stajich J.E."/>
        </authorList>
    </citation>
    <scope>NUCLEOTIDE SEQUENCE [LARGE SCALE GENOMIC DNA]</scope>
    <source>
        <strain evidence="1 2">NRRL 64651</strain>
    </source>
</reference>
<dbReference type="Proteomes" id="UP001498421">
    <property type="component" value="Unassembled WGS sequence"/>
</dbReference>
<evidence type="ECO:0000313" key="1">
    <source>
        <dbReference type="EMBL" id="KAK7431342.1"/>
    </source>
</evidence>
<sequence>MSQRVVPDFSMDAARNSNVPISGLSELQAHLQQLVNDPSVAFDAKLFDDVELQLNETNITPILPTLLAPLTTILHQTKQDPTPLLSLATKLLSPLPFTRCLTIADNNALVLALTSPVPGANLLALVILHKAARAPADAALLSTMPEVVEELVRRWLDSSDVGVGERAGRVLGDLLETDCDVVTNGQGVNGHSNGSSTGVVKRQVPGHARLWRLIFLERSFVSIITSLCASETPDRQTTLAQGRLLRLVPRLVTLNPRALSQTPFPDLFPVPAPLAEQAGQGMLQWAALSMVDTSDILMHLSLIDFYETLVSVARVAGQSADKDKVVRDLVRTAVQQDEQLEAALRGLPNRTVEEEAEPLARYISQILD</sequence>
<protein>
    <recommendedName>
        <fullName evidence="3">DNA mismatch repair protein HSM3 N-terminal domain-containing protein</fullName>
    </recommendedName>
</protein>
<proteinExistence type="predicted"/>
<evidence type="ECO:0000313" key="2">
    <source>
        <dbReference type="Proteomes" id="UP001498421"/>
    </source>
</evidence>